<comment type="caution">
    <text evidence="2">The sequence shown here is derived from an EMBL/GenBank/DDBJ whole genome shotgun (WGS) entry which is preliminary data.</text>
</comment>
<dbReference type="Proteomes" id="UP000245609">
    <property type="component" value="Unassembled WGS sequence"/>
</dbReference>
<reference evidence="2 3" key="1">
    <citation type="journal article" date="2018" name="MBio">
        <title>Comparative Genomics Reveals the Core Gene Toolbox for the Fungus-Insect Symbiosis.</title>
        <authorList>
            <person name="Wang Y."/>
            <person name="Stata M."/>
            <person name="Wang W."/>
            <person name="Stajich J.E."/>
            <person name="White M.M."/>
            <person name="Moncalvo J.M."/>
        </authorList>
    </citation>
    <scope>NUCLEOTIDE SEQUENCE [LARGE SCALE GENOMIC DNA]</scope>
    <source>
        <strain evidence="2 3">SC-DP-2</strain>
    </source>
</reference>
<evidence type="ECO:0000313" key="2">
    <source>
        <dbReference type="EMBL" id="PVV04784.1"/>
    </source>
</evidence>
<sequence length="132" mass="14561">MVLFSKVYASPISSGYASTHSTPGPYETSSHEQPVYPTSEHTPPAYSQSNVYYSVKPSTQKSKCYVTIKPTTTKKHKCTKCSTHSTVDFTYTTTTIYVEPSSSSDNPYLPTSSYSQSTCSSSTLSHSTKNYY</sequence>
<feature type="compositionally biased region" description="Low complexity" evidence="1">
    <location>
        <begin position="111"/>
        <end position="132"/>
    </location>
</feature>
<feature type="compositionally biased region" description="Polar residues" evidence="1">
    <location>
        <begin position="39"/>
        <end position="48"/>
    </location>
</feature>
<feature type="region of interest" description="Disordered" evidence="1">
    <location>
        <begin position="15"/>
        <end position="48"/>
    </location>
</feature>
<dbReference type="AlphaFoldDB" id="A0A2T9ZJL8"/>
<accession>A0A2T9ZJL8</accession>
<organism evidence="2 3">
    <name type="scientific">Smittium megazygosporum</name>
    <dbReference type="NCBI Taxonomy" id="133381"/>
    <lineage>
        <taxon>Eukaryota</taxon>
        <taxon>Fungi</taxon>
        <taxon>Fungi incertae sedis</taxon>
        <taxon>Zoopagomycota</taxon>
        <taxon>Kickxellomycotina</taxon>
        <taxon>Harpellomycetes</taxon>
        <taxon>Harpellales</taxon>
        <taxon>Legeriomycetaceae</taxon>
        <taxon>Smittium</taxon>
    </lineage>
</organism>
<feature type="compositionally biased region" description="Polar residues" evidence="1">
    <location>
        <begin position="100"/>
        <end position="110"/>
    </location>
</feature>
<proteinExistence type="predicted"/>
<feature type="compositionally biased region" description="Polar residues" evidence="1">
    <location>
        <begin position="15"/>
        <end position="32"/>
    </location>
</feature>
<evidence type="ECO:0000313" key="3">
    <source>
        <dbReference type="Proteomes" id="UP000245609"/>
    </source>
</evidence>
<gene>
    <name evidence="2" type="ORF">BB560_000706</name>
</gene>
<evidence type="ECO:0000256" key="1">
    <source>
        <dbReference type="SAM" id="MobiDB-lite"/>
    </source>
</evidence>
<feature type="region of interest" description="Disordered" evidence="1">
    <location>
        <begin position="100"/>
        <end position="132"/>
    </location>
</feature>
<keyword evidence="3" id="KW-1185">Reference proteome</keyword>
<dbReference type="EMBL" id="MBFS01000079">
    <property type="protein sequence ID" value="PVV04784.1"/>
    <property type="molecule type" value="Genomic_DNA"/>
</dbReference>
<protein>
    <submittedName>
        <fullName evidence="2">Uncharacterized protein</fullName>
    </submittedName>
</protein>
<name>A0A2T9ZJL8_9FUNG</name>